<protein>
    <submittedName>
        <fullName evidence="2">Zinc finger BED domain-containing protein DAYSLEEPER</fullName>
    </submittedName>
</protein>
<sequence length="347" mass="39201">MSLLFGDWGLVRGCGGCGGLIVDRLWQALSGGAGMHHRHHVDHHLLEAAMRSSMAGFGGGSGGGAGDGDVYVRLEKWALEPKPNTQPLFLPPTAANHICCSIIGIDASDLVGVSDDHVDNLDFEHGCDVDKDMGMSGDEDEIPLDSKKRKNRVVTSRSLWWDHVHKFYCEKDKVQKDGLKGKDEHEAISRIRGAVRYVRNSPARYKKFQECAEFIETKKLLSLDVPTRWNSTYLMLEAATCLKRAFDAYEDIDLSYKTDLSKKPFDGVSIESDWDRAKLLLKFLKHFYNLTLCISGSSYVTSNIVFHEICEVDLLLKRWLNSEDVELSEMARKMKEKYDKYWGSIEK</sequence>
<dbReference type="PANTHER" id="PTHR23272:SF193">
    <property type="entry name" value="OS07G0624100 PROTEIN"/>
    <property type="match status" value="1"/>
</dbReference>
<dbReference type="InterPro" id="IPR025525">
    <property type="entry name" value="hAT-like_transposase_RNase-H"/>
</dbReference>
<evidence type="ECO:0000259" key="1">
    <source>
        <dbReference type="Pfam" id="PF14372"/>
    </source>
</evidence>
<evidence type="ECO:0000313" key="2">
    <source>
        <dbReference type="EMBL" id="KAL0354184.1"/>
    </source>
</evidence>
<feature type="domain" description="hAT-like transposase RNase-H fold" evidence="1">
    <location>
        <begin position="295"/>
        <end position="344"/>
    </location>
</feature>
<proteinExistence type="predicted"/>
<gene>
    <name evidence="2" type="ORF">Sangu_0999700</name>
</gene>
<accession>A0AAW2PDF9</accession>
<dbReference type="AlphaFoldDB" id="A0AAW2PDF9"/>
<reference evidence="2" key="2">
    <citation type="journal article" date="2024" name="Plant">
        <title>Genomic evolution and insights into agronomic trait innovations of Sesamum species.</title>
        <authorList>
            <person name="Miao H."/>
            <person name="Wang L."/>
            <person name="Qu L."/>
            <person name="Liu H."/>
            <person name="Sun Y."/>
            <person name="Le M."/>
            <person name="Wang Q."/>
            <person name="Wei S."/>
            <person name="Zheng Y."/>
            <person name="Lin W."/>
            <person name="Duan Y."/>
            <person name="Cao H."/>
            <person name="Xiong S."/>
            <person name="Wang X."/>
            <person name="Wei L."/>
            <person name="Li C."/>
            <person name="Ma Q."/>
            <person name="Ju M."/>
            <person name="Zhao R."/>
            <person name="Li G."/>
            <person name="Mu C."/>
            <person name="Tian Q."/>
            <person name="Mei H."/>
            <person name="Zhang T."/>
            <person name="Gao T."/>
            <person name="Zhang H."/>
        </authorList>
    </citation>
    <scope>NUCLEOTIDE SEQUENCE</scope>
    <source>
        <strain evidence="2">G01</strain>
    </source>
</reference>
<dbReference type="InterPro" id="IPR012337">
    <property type="entry name" value="RNaseH-like_sf"/>
</dbReference>
<organism evidence="2">
    <name type="scientific">Sesamum angustifolium</name>
    <dbReference type="NCBI Taxonomy" id="2727405"/>
    <lineage>
        <taxon>Eukaryota</taxon>
        <taxon>Viridiplantae</taxon>
        <taxon>Streptophyta</taxon>
        <taxon>Embryophyta</taxon>
        <taxon>Tracheophyta</taxon>
        <taxon>Spermatophyta</taxon>
        <taxon>Magnoliopsida</taxon>
        <taxon>eudicotyledons</taxon>
        <taxon>Gunneridae</taxon>
        <taxon>Pentapetalae</taxon>
        <taxon>asterids</taxon>
        <taxon>lamiids</taxon>
        <taxon>Lamiales</taxon>
        <taxon>Pedaliaceae</taxon>
        <taxon>Sesamum</taxon>
    </lineage>
</organism>
<dbReference type="EMBL" id="JACGWK010000005">
    <property type="protein sequence ID" value="KAL0354184.1"/>
    <property type="molecule type" value="Genomic_DNA"/>
</dbReference>
<name>A0AAW2PDF9_9LAMI</name>
<dbReference type="GO" id="GO:0003677">
    <property type="term" value="F:DNA binding"/>
    <property type="evidence" value="ECO:0007669"/>
    <property type="project" value="InterPro"/>
</dbReference>
<dbReference type="Pfam" id="PF14372">
    <property type="entry name" value="hAT-like_RNase-H"/>
    <property type="match status" value="1"/>
</dbReference>
<reference evidence="2" key="1">
    <citation type="submission" date="2020-06" db="EMBL/GenBank/DDBJ databases">
        <authorList>
            <person name="Li T."/>
            <person name="Hu X."/>
            <person name="Zhang T."/>
            <person name="Song X."/>
            <person name="Zhang H."/>
            <person name="Dai N."/>
            <person name="Sheng W."/>
            <person name="Hou X."/>
            <person name="Wei L."/>
        </authorList>
    </citation>
    <scope>NUCLEOTIDE SEQUENCE</scope>
    <source>
        <strain evidence="2">G01</strain>
        <tissue evidence="2">Leaf</tissue>
    </source>
</reference>
<dbReference type="PANTHER" id="PTHR23272">
    <property type="entry name" value="BED FINGER-RELATED"/>
    <property type="match status" value="1"/>
</dbReference>
<dbReference type="SUPFAM" id="SSF53098">
    <property type="entry name" value="Ribonuclease H-like"/>
    <property type="match status" value="1"/>
</dbReference>
<comment type="caution">
    <text evidence="2">The sequence shown here is derived from an EMBL/GenBank/DDBJ whole genome shotgun (WGS) entry which is preliminary data.</text>
</comment>